<evidence type="ECO:0000313" key="1">
    <source>
        <dbReference type="EMBL" id="OQD46323.1"/>
    </source>
</evidence>
<proteinExistence type="predicted"/>
<sequence>MFLKNIFRTQPSKKILIVSLQKSGTHLIHNVMQEAGFQGVGVGKDCRLSHFSGLKDNQYLWSHFAPSDEVQMSLEEGGQSLYIIFNFRDPRDVLVSWFHWLHPKSGKSMHLHLDYMKKVYSHFTDDELINIFIRNDKFREVEYNPIEHFRLSRVLYFHPRVMKVRFEDLVGPKGGGTDEKQTNTTKDIFRYLEMDGIDSHQIARKIFSETSVTFRKGMIGEYKKVLSTEQIRLFNKLHGDVIRQYGYELDDFDVQG</sequence>
<accession>A0A1V6M1P4</accession>
<dbReference type="AlphaFoldDB" id="A0A1V6M1P4"/>
<evidence type="ECO:0000313" key="2">
    <source>
        <dbReference type="Proteomes" id="UP000242219"/>
    </source>
</evidence>
<name>A0A1V6M1P4_9BACT</name>
<comment type="caution">
    <text evidence="1">The sequence shown here is derived from an EMBL/GenBank/DDBJ whole genome shotgun (WGS) entry which is preliminary data.</text>
</comment>
<reference evidence="1 2" key="1">
    <citation type="journal article" date="2016" name="Genome Announc.">
        <title>Draft Genome Sequence of the Anaerobic Ammonium-Oxidizing Bacterium 'Candidatus Brocadia sp. 40'.</title>
        <authorList>
            <person name="Ali M."/>
            <person name="Haroon M.F."/>
            <person name="Narita Y."/>
            <person name="Zhang L."/>
            <person name="Rangel Shaw D."/>
            <person name="Okabe S."/>
            <person name="Saikaly P.E."/>
        </authorList>
    </citation>
    <scope>NUCLEOTIDE SEQUENCE [LARGE SCALE GENOMIC DNA]</scope>
    <source>
        <strain evidence="1 2">40</strain>
    </source>
</reference>
<protein>
    <recommendedName>
        <fullName evidence="3">Sulfotransferase domain-containing protein</fullName>
    </recommendedName>
</protein>
<keyword evidence="2" id="KW-1185">Reference proteome</keyword>
<organism evidence="1 2">
    <name type="scientific">Candidatus Brocadia sapporoensis</name>
    <dbReference type="NCBI Taxonomy" id="392547"/>
    <lineage>
        <taxon>Bacteria</taxon>
        <taxon>Pseudomonadati</taxon>
        <taxon>Planctomycetota</taxon>
        <taxon>Candidatus Brocadiia</taxon>
        <taxon>Candidatus Brocadiales</taxon>
        <taxon>Candidatus Brocadiaceae</taxon>
        <taxon>Candidatus Brocadia</taxon>
    </lineage>
</organism>
<evidence type="ECO:0008006" key="3">
    <source>
        <dbReference type="Google" id="ProtNLM"/>
    </source>
</evidence>
<gene>
    <name evidence="1" type="ORF">BIY37_03890</name>
</gene>
<dbReference type="SUPFAM" id="SSF52540">
    <property type="entry name" value="P-loop containing nucleoside triphosphate hydrolases"/>
    <property type="match status" value="1"/>
</dbReference>
<dbReference type="Proteomes" id="UP000242219">
    <property type="component" value="Unassembled WGS sequence"/>
</dbReference>
<dbReference type="InterPro" id="IPR027417">
    <property type="entry name" value="P-loop_NTPase"/>
</dbReference>
<dbReference type="Gene3D" id="3.40.50.300">
    <property type="entry name" value="P-loop containing nucleotide triphosphate hydrolases"/>
    <property type="match status" value="1"/>
</dbReference>
<dbReference type="EMBL" id="MJUW02000043">
    <property type="protein sequence ID" value="OQD46323.1"/>
    <property type="molecule type" value="Genomic_DNA"/>
</dbReference>